<accession>A0A3M7HK97</accession>
<evidence type="ECO:0000313" key="3">
    <source>
        <dbReference type="Proteomes" id="UP000281468"/>
    </source>
</evidence>
<comment type="caution">
    <text evidence="2">The sequence shown here is derived from an EMBL/GenBank/DDBJ whole genome shotgun (WGS) entry which is preliminary data.</text>
</comment>
<keyword evidence="1" id="KW-1133">Transmembrane helix</keyword>
<keyword evidence="1" id="KW-0812">Transmembrane</keyword>
<evidence type="ECO:0000256" key="1">
    <source>
        <dbReference type="SAM" id="Phobius"/>
    </source>
</evidence>
<evidence type="ECO:0000313" key="2">
    <source>
        <dbReference type="EMBL" id="RMZ13703.1"/>
    </source>
</evidence>
<protein>
    <submittedName>
        <fullName evidence="2">Uncharacterized protein</fullName>
    </submittedName>
</protein>
<feature type="transmembrane region" description="Helical" evidence="1">
    <location>
        <begin position="51"/>
        <end position="70"/>
    </location>
</feature>
<dbReference type="VEuPathDB" id="FungiDB:BTJ68_10464"/>
<reference evidence="2 3" key="1">
    <citation type="journal article" date="2018" name="BMC Genomics">
        <title>Genomic evidence for intraspecific hybridization in a clonal and extremely halotolerant yeast.</title>
        <authorList>
            <person name="Gostincar C."/>
            <person name="Stajich J.E."/>
            <person name="Zupancic J."/>
            <person name="Zalar P."/>
            <person name="Gunde-Cimerman N."/>
        </authorList>
    </citation>
    <scope>NUCLEOTIDE SEQUENCE [LARGE SCALE GENOMIC DNA]</scope>
    <source>
        <strain evidence="2 3">EXF-171</strain>
    </source>
</reference>
<feature type="transmembrane region" description="Helical" evidence="1">
    <location>
        <begin position="75"/>
        <end position="93"/>
    </location>
</feature>
<feature type="transmembrane region" description="Helical" evidence="1">
    <location>
        <begin position="108"/>
        <end position="127"/>
    </location>
</feature>
<sequence length="150" mass="17250">MDNLVMAPNRPVNFSQLLWKEALPVGGFVGSLVWIHNQLRYSQWFSPVGNLYVWTAIWFTLSLVSLRCLYRHGSFYVAVFGWMQNLWMLWDLYKKTTGTEASLRLENVMYAAVFTVVAVGLNSYVLATRVRMDYSPALPAEDESREAEKA</sequence>
<dbReference type="Proteomes" id="UP000281468">
    <property type="component" value="Unassembled WGS sequence"/>
</dbReference>
<keyword evidence="1" id="KW-0472">Membrane</keyword>
<gene>
    <name evidence="2" type="ORF">D0862_02220</name>
</gene>
<dbReference type="EMBL" id="QWIQ01000040">
    <property type="protein sequence ID" value="RMZ13703.1"/>
    <property type="molecule type" value="Genomic_DNA"/>
</dbReference>
<organism evidence="2 3">
    <name type="scientific">Hortaea werneckii</name>
    <name type="common">Black yeast</name>
    <name type="synonym">Cladosporium werneckii</name>
    <dbReference type="NCBI Taxonomy" id="91943"/>
    <lineage>
        <taxon>Eukaryota</taxon>
        <taxon>Fungi</taxon>
        <taxon>Dikarya</taxon>
        <taxon>Ascomycota</taxon>
        <taxon>Pezizomycotina</taxon>
        <taxon>Dothideomycetes</taxon>
        <taxon>Dothideomycetidae</taxon>
        <taxon>Mycosphaerellales</taxon>
        <taxon>Teratosphaeriaceae</taxon>
        <taxon>Hortaea</taxon>
    </lineage>
</organism>
<dbReference type="AlphaFoldDB" id="A0A3M7HK97"/>
<proteinExistence type="predicted"/>
<name>A0A3M7HK97_HORWE</name>